<evidence type="ECO:0000313" key="3">
    <source>
        <dbReference type="Proteomes" id="UP001158067"/>
    </source>
</evidence>
<reference evidence="2 3" key="1">
    <citation type="submission" date="2017-05" db="EMBL/GenBank/DDBJ databases">
        <authorList>
            <person name="Varghese N."/>
            <person name="Submissions S."/>
        </authorList>
    </citation>
    <scope>NUCLEOTIDE SEQUENCE [LARGE SCALE GENOMIC DNA]</scope>
    <source>
        <strain evidence="2 3">DSM 25457</strain>
    </source>
</reference>
<dbReference type="Proteomes" id="UP001158067">
    <property type="component" value="Unassembled WGS sequence"/>
</dbReference>
<organism evidence="2 3">
    <name type="scientific">Neorhodopirellula lusitana</name>
    <dbReference type="NCBI Taxonomy" id="445327"/>
    <lineage>
        <taxon>Bacteria</taxon>
        <taxon>Pseudomonadati</taxon>
        <taxon>Planctomycetota</taxon>
        <taxon>Planctomycetia</taxon>
        <taxon>Pirellulales</taxon>
        <taxon>Pirellulaceae</taxon>
        <taxon>Neorhodopirellula</taxon>
    </lineage>
</organism>
<proteinExistence type="predicted"/>
<sequence>MTAELKTMQNLFTMMNGMLTQMISEIDDDRFDEPLGDGNSPNWIVGHLALGMEFAVSLLGGESEVLGDLMPVYGPGSPGGRIGDTGRSKEELVELLERGFDRVNEALANVKPGQLEQPQKTTILEGPLPTVGDMLGHLLTTHFGMHIGQLSAWRRAAGMESILKLG</sequence>
<comment type="caution">
    <text evidence="2">The sequence shown here is derived from an EMBL/GenBank/DDBJ whole genome shotgun (WGS) entry which is preliminary data.</text>
</comment>
<protein>
    <submittedName>
        <fullName evidence="2">DinB superfamily protein</fullName>
    </submittedName>
</protein>
<keyword evidence="3" id="KW-1185">Reference proteome</keyword>
<accession>A0ABY1PPI2</accession>
<evidence type="ECO:0000313" key="2">
    <source>
        <dbReference type="EMBL" id="SMP38687.1"/>
    </source>
</evidence>
<gene>
    <name evidence="2" type="ORF">SAMN06265222_101171</name>
</gene>
<dbReference type="Pfam" id="PF12867">
    <property type="entry name" value="DinB_2"/>
    <property type="match status" value="1"/>
</dbReference>
<dbReference type="InterPro" id="IPR024775">
    <property type="entry name" value="DinB-like"/>
</dbReference>
<dbReference type="SUPFAM" id="SSF109854">
    <property type="entry name" value="DinB/YfiT-like putative metalloenzymes"/>
    <property type="match status" value="1"/>
</dbReference>
<dbReference type="InterPro" id="IPR034660">
    <property type="entry name" value="DinB/YfiT-like"/>
</dbReference>
<dbReference type="Gene3D" id="1.20.120.450">
    <property type="entry name" value="dinb family like domain"/>
    <property type="match status" value="1"/>
</dbReference>
<name>A0ABY1PPI2_9BACT</name>
<dbReference type="EMBL" id="FXUG01000001">
    <property type="protein sequence ID" value="SMP38687.1"/>
    <property type="molecule type" value="Genomic_DNA"/>
</dbReference>
<feature type="domain" description="DinB-like" evidence="1">
    <location>
        <begin position="18"/>
        <end position="150"/>
    </location>
</feature>
<dbReference type="RefSeq" id="WP_283430434.1">
    <property type="nucleotide sequence ID" value="NZ_FXUG01000001.1"/>
</dbReference>
<evidence type="ECO:0000259" key="1">
    <source>
        <dbReference type="Pfam" id="PF12867"/>
    </source>
</evidence>